<organism evidence="3 4">
    <name type="scientific">Halostreptopolyspora alba</name>
    <dbReference type="NCBI Taxonomy" id="2487137"/>
    <lineage>
        <taxon>Bacteria</taxon>
        <taxon>Bacillati</taxon>
        <taxon>Actinomycetota</taxon>
        <taxon>Actinomycetes</taxon>
        <taxon>Streptosporangiales</taxon>
        <taxon>Nocardiopsidaceae</taxon>
        <taxon>Halostreptopolyspora</taxon>
    </lineage>
</organism>
<dbReference type="InterPro" id="IPR012296">
    <property type="entry name" value="Nuclease_put_TT1808"/>
</dbReference>
<evidence type="ECO:0000259" key="2">
    <source>
        <dbReference type="Pfam" id="PF05685"/>
    </source>
</evidence>
<name>A0A3N0E7L6_9ACTN</name>
<feature type="region of interest" description="Disordered" evidence="1">
    <location>
        <begin position="1"/>
        <end position="39"/>
    </location>
</feature>
<dbReference type="RefSeq" id="WP_123201950.1">
    <property type="nucleotide sequence ID" value="NZ_RJMB01000014.1"/>
</dbReference>
<dbReference type="InterPro" id="IPR008538">
    <property type="entry name" value="Uma2"/>
</dbReference>
<dbReference type="Proteomes" id="UP000269198">
    <property type="component" value="Unassembled WGS sequence"/>
</dbReference>
<dbReference type="PANTHER" id="PTHR35400">
    <property type="entry name" value="SLR1083 PROTEIN"/>
    <property type="match status" value="1"/>
</dbReference>
<dbReference type="SUPFAM" id="SSF52980">
    <property type="entry name" value="Restriction endonuclease-like"/>
    <property type="match status" value="1"/>
</dbReference>
<protein>
    <submittedName>
        <fullName evidence="3">Uma2 family endonuclease</fullName>
    </submittedName>
</protein>
<evidence type="ECO:0000313" key="4">
    <source>
        <dbReference type="Proteomes" id="UP000269198"/>
    </source>
</evidence>
<dbReference type="CDD" id="cd06260">
    <property type="entry name" value="DUF820-like"/>
    <property type="match status" value="1"/>
</dbReference>
<dbReference type="EMBL" id="RJMB01000014">
    <property type="protein sequence ID" value="RNL83836.1"/>
    <property type="molecule type" value="Genomic_DNA"/>
</dbReference>
<comment type="caution">
    <text evidence="3">The sequence shown here is derived from an EMBL/GenBank/DDBJ whole genome shotgun (WGS) entry which is preliminary data.</text>
</comment>
<dbReference type="Pfam" id="PF05685">
    <property type="entry name" value="Uma2"/>
    <property type="match status" value="1"/>
</dbReference>
<accession>A0A3N0E7L6</accession>
<dbReference type="PANTHER" id="PTHR35400:SF3">
    <property type="entry name" value="SLL1072 PROTEIN"/>
    <property type="match status" value="1"/>
</dbReference>
<keyword evidence="3" id="KW-0540">Nuclease</keyword>
<reference evidence="3 4" key="1">
    <citation type="submission" date="2018-11" db="EMBL/GenBank/DDBJ databases">
        <title>The genome draft of YIM 96095.</title>
        <authorList>
            <person name="Tang S.-K."/>
            <person name="Chunyu W.-X."/>
            <person name="Feng Y.-Z."/>
        </authorList>
    </citation>
    <scope>NUCLEOTIDE SEQUENCE [LARGE SCALE GENOMIC DNA]</scope>
    <source>
        <strain evidence="3 4">YIM 96095</strain>
    </source>
</reference>
<dbReference type="InterPro" id="IPR011335">
    <property type="entry name" value="Restrct_endonuc-II-like"/>
</dbReference>
<evidence type="ECO:0000256" key="1">
    <source>
        <dbReference type="SAM" id="MobiDB-lite"/>
    </source>
</evidence>
<dbReference type="AlphaFoldDB" id="A0A3N0E7L6"/>
<dbReference type="GO" id="GO:0004519">
    <property type="term" value="F:endonuclease activity"/>
    <property type="evidence" value="ECO:0007669"/>
    <property type="project" value="UniProtKB-KW"/>
</dbReference>
<sequence length="218" mass="24492">MATLGDDNDPTVGGDDMSAPPVTEPEVALEPSVRVPVPPPEGFTADDLDRIPDLPSHTELIDGSLVLVSPQKLFHMLVMRLLDRRLETNMPDHFRVRREMTVTLGPRQRPEPDVMVVRADAEQEGDQTTYPPDSVVLAVEVVSPDSAVRDRERKPQLYAQAGIPHFWRVENDGGEPKVYVYELDPATRAYVATGIHHNRLKLDRPFDIDIDLTEIDRM</sequence>
<dbReference type="OrthoDB" id="5524117at2"/>
<keyword evidence="3" id="KW-0378">Hydrolase</keyword>
<evidence type="ECO:0000313" key="3">
    <source>
        <dbReference type="EMBL" id="RNL83836.1"/>
    </source>
</evidence>
<dbReference type="Gene3D" id="3.90.1570.10">
    <property type="entry name" value="tt1808, chain A"/>
    <property type="match status" value="1"/>
</dbReference>
<feature type="domain" description="Putative restriction endonuclease" evidence="2">
    <location>
        <begin position="47"/>
        <end position="205"/>
    </location>
</feature>
<gene>
    <name evidence="3" type="ORF">EFW17_14645</name>
</gene>
<keyword evidence="3" id="KW-0255">Endonuclease</keyword>
<keyword evidence="4" id="KW-1185">Reference proteome</keyword>
<proteinExistence type="predicted"/>